<protein>
    <submittedName>
        <fullName evidence="1">Uncharacterized protein</fullName>
    </submittedName>
</protein>
<reference evidence="1" key="2">
    <citation type="journal article" date="2015" name="Data Brief">
        <title>Shoot transcriptome of the giant reed, Arundo donax.</title>
        <authorList>
            <person name="Barrero R.A."/>
            <person name="Guerrero F.D."/>
            <person name="Moolhuijzen P."/>
            <person name="Goolsby J.A."/>
            <person name="Tidwell J."/>
            <person name="Bellgard S.E."/>
            <person name="Bellgard M.I."/>
        </authorList>
    </citation>
    <scope>NUCLEOTIDE SEQUENCE</scope>
    <source>
        <tissue evidence="1">Shoot tissue taken approximately 20 cm above the soil surface</tissue>
    </source>
</reference>
<proteinExistence type="predicted"/>
<sequence length="58" mass="6551">MIHSSNFRSGDAYEDPCRRCMPMHSASLEPRCGLIPVTRYSRSSMDVLPLATTLLYLC</sequence>
<evidence type="ECO:0000313" key="1">
    <source>
        <dbReference type="EMBL" id="JAE32853.1"/>
    </source>
</evidence>
<dbReference type="EMBL" id="GBRH01165043">
    <property type="protein sequence ID" value="JAE32853.1"/>
    <property type="molecule type" value="Transcribed_RNA"/>
</dbReference>
<organism evidence="1">
    <name type="scientific">Arundo donax</name>
    <name type="common">Giant reed</name>
    <name type="synonym">Donax arundinaceus</name>
    <dbReference type="NCBI Taxonomy" id="35708"/>
    <lineage>
        <taxon>Eukaryota</taxon>
        <taxon>Viridiplantae</taxon>
        <taxon>Streptophyta</taxon>
        <taxon>Embryophyta</taxon>
        <taxon>Tracheophyta</taxon>
        <taxon>Spermatophyta</taxon>
        <taxon>Magnoliopsida</taxon>
        <taxon>Liliopsida</taxon>
        <taxon>Poales</taxon>
        <taxon>Poaceae</taxon>
        <taxon>PACMAD clade</taxon>
        <taxon>Arundinoideae</taxon>
        <taxon>Arundineae</taxon>
        <taxon>Arundo</taxon>
    </lineage>
</organism>
<name>A0A0A9HIX1_ARUDO</name>
<reference evidence="1" key="1">
    <citation type="submission" date="2014-09" db="EMBL/GenBank/DDBJ databases">
        <authorList>
            <person name="Magalhaes I.L.F."/>
            <person name="Oliveira U."/>
            <person name="Santos F.R."/>
            <person name="Vidigal T.H.D.A."/>
            <person name="Brescovit A.D."/>
            <person name="Santos A.J."/>
        </authorList>
    </citation>
    <scope>NUCLEOTIDE SEQUENCE</scope>
    <source>
        <tissue evidence="1">Shoot tissue taken approximately 20 cm above the soil surface</tissue>
    </source>
</reference>
<dbReference type="AlphaFoldDB" id="A0A0A9HIX1"/>
<accession>A0A0A9HIX1</accession>